<organism evidence="3 4">
    <name type="scientific">Rhynchospora tenuis</name>
    <dbReference type="NCBI Taxonomy" id="198213"/>
    <lineage>
        <taxon>Eukaryota</taxon>
        <taxon>Viridiplantae</taxon>
        <taxon>Streptophyta</taxon>
        <taxon>Embryophyta</taxon>
        <taxon>Tracheophyta</taxon>
        <taxon>Spermatophyta</taxon>
        <taxon>Magnoliopsida</taxon>
        <taxon>Liliopsida</taxon>
        <taxon>Poales</taxon>
        <taxon>Cyperaceae</taxon>
        <taxon>Cyperoideae</taxon>
        <taxon>Rhynchosporeae</taxon>
        <taxon>Rhynchospora</taxon>
    </lineage>
</organism>
<dbReference type="InterPro" id="IPR051283">
    <property type="entry name" value="Sec_Metabolite_Acyltrans"/>
</dbReference>
<keyword evidence="2" id="KW-0812">Transmembrane</keyword>
<dbReference type="GO" id="GO:0016740">
    <property type="term" value="F:transferase activity"/>
    <property type="evidence" value="ECO:0007669"/>
    <property type="project" value="UniProtKB-KW"/>
</dbReference>
<accession>A0AAD6A3U1</accession>
<name>A0AAD6A3U1_9POAL</name>
<reference evidence="3 4" key="1">
    <citation type="journal article" date="2022" name="Cell">
        <title>Repeat-based holocentromeres influence genome architecture and karyotype evolution.</title>
        <authorList>
            <person name="Hofstatter P.G."/>
            <person name="Thangavel G."/>
            <person name="Lux T."/>
            <person name="Neumann P."/>
            <person name="Vondrak T."/>
            <person name="Novak P."/>
            <person name="Zhang M."/>
            <person name="Costa L."/>
            <person name="Castellani M."/>
            <person name="Scott A."/>
            <person name="Toegelov H."/>
            <person name="Fuchs J."/>
            <person name="Mata-Sucre Y."/>
            <person name="Dias Y."/>
            <person name="Vanzela A.L.L."/>
            <person name="Huettel B."/>
            <person name="Almeida C.C.S."/>
            <person name="Simkova H."/>
            <person name="Souza G."/>
            <person name="Pedrosa-Harand A."/>
            <person name="Macas J."/>
            <person name="Mayer K.F.X."/>
            <person name="Houben A."/>
            <person name="Marques A."/>
        </authorList>
    </citation>
    <scope>NUCLEOTIDE SEQUENCE [LARGE SCALE GENOMIC DNA]</scope>
    <source>
        <strain evidence="3">RhyTen1mFocal</strain>
    </source>
</reference>
<dbReference type="PANTHER" id="PTHR31896:SF12">
    <property type="entry name" value="HXXXD-TYPE ACYL-TRANSFERASE FAMILY PROTEIN"/>
    <property type="match status" value="1"/>
</dbReference>
<sequence length="524" mass="58883">MTATFADLQSLWQNILRDSNANQANVTAVAIITALLAIWLERNNRVFRHETRNVQSLWHWILSQQTIINSPINQDAPLPYPIDVNIHQNRMASPSTSPTVRTIKTYTVIPKPNPQAPRQLHLSAWDLALLSDHYIQKGLLFVNPPNLSLEQIIEQLRSSLEEALFHFYPLSGRLRWATCEGGDGQDIPKFLKEFFPHDQLVVNFDGCTIPLLAVQVTELIGGIFVGCSFNHVIGDGTSFWNFFNAWAEIARCKAAGKEVVLSRPPLHDRWFIGGYGEPPIKLPYSSPAEFIVRSSQPLLRERMFHFSTESLAKLKIRANQECDKDTISTFQALGALMWRCITRARCTPQEQTTGCKLAIQNRIRLQPPLMPNYFGNSINAIRTTTTAGELLDNNLGWAAWLVHQLVNDHTDCAIRDLVHKYMDNPCVYNTHMFDIPTVMMISSPRFDMYSCDFGWGKALAVRSGSAGKLDGIIVAYPGWEGGGSVDLEVCLSPEYMHALERDEELLAVLSPPIELGILLGTSNK</sequence>
<dbReference type="EMBL" id="JAMRDG010000001">
    <property type="protein sequence ID" value="KAJ3708998.1"/>
    <property type="molecule type" value="Genomic_DNA"/>
</dbReference>
<dbReference type="Proteomes" id="UP001210211">
    <property type="component" value="Unassembled WGS sequence"/>
</dbReference>
<proteinExistence type="predicted"/>
<dbReference type="AlphaFoldDB" id="A0AAD6A3U1"/>
<evidence type="ECO:0000313" key="4">
    <source>
        <dbReference type="Proteomes" id="UP001210211"/>
    </source>
</evidence>
<keyword evidence="2" id="KW-0472">Membrane</keyword>
<evidence type="ECO:0000313" key="3">
    <source>
        <dbReference type="EMBL" id="KAJ3708998.1"/>
    </source>
</evidence>
<keyword evidence="4" id="KW-1185">Reference proteome</keyword>
<dbReference type="Gene3D" id="3.30.559.10">
    <property type="entry name" value="Chloramphenicol acetyltransferase-like domain"/>
    <property type="match status" value="3"/>
</dbReference>
<gene>
    <name evidence="3" type="ORF">LUZ61_012703</name>
</gene>
<keyword evidence="2" id="KW-1133">Transmembrane helix</keyword>
<protein>
    <submittedName>
        <fullName evidence="3">Uncharacterized protein</fullName>
    </submittedName>
</protein>
<feature type="transmembrane region" description="Helical" evidence="2">
    <location>
        <begin position="20"/>
        <end position="40"/>
    </location>
</feature>
<comment type="caution">
    <text evidence="3">The sequence shown here is derived from an EMBL/GenBank/DDBJ whole genome shotgun (WGS) entry which is preliminary data.</text>
</comment>
<evidence type="ECO:0000256" key="2">
    <source>
        <dbReference type="SAM" id="Phobius"/>
    </source>
</evidence>
<keyword evidence="1" id="KW-0808">Transferase</keyword>
<evidence type="ECO:0000256" key="1">
    <source>
        <dbReference type="ARBA" id="ARBA00022679"/>
    </source>
</evidence>
<dbReference type="Pfam" id="PF02458">
    <property type="entry name" value="Transferase"/>
    <property type="match status" value="2"/>
</dbReference>
<dbReference type="PANTHER" id="PTHR31896">
    <property type="entry name" value="FAMILY REGULATORY PROTEIN, PUTATIVE (AFU_ORTHOLOGUE AFUA_3G14730)-RELATED"/>
    <property type="match status" value="1"/>
</dbReference>
<dbReference type="InterPro" id="IPR023213">
    <property type="entry name" value="CAT-like_dom_sf"/>
</dbReference>